<protein>
    <recommendedName>
        <fullName evidence="3">CRAL-TRIO domain-containing protein</fullName>
    </recommendedName>
</protein>
<dbReference type="Pfam" id="PF13815">
    <property type="entry name" value="Dzip-like_N"/>
    <property type="match status" value="1"/>
</dbReference>
<feature type="compositionally biased region" description="Basic and acidic residues" evidence="2">
    <location>
        <begin position="354"/>
        <end position="364"/>
    </location>
</feature>
<feature type="region of interest" description="Disordered" evidence="2">
    <location>
        <begin position="279"/>
        <end position="370"/>
    </location>
</feature>
<dbReference type="PANTHER" id="PTHR45824:SF29">
    <property type="entry name" value="GH16843P"/>
    <property type="match status" value="1"/>
</dbReference>
<dbReference type="Gene3D" id="3.40.525.10">
    <property type="entry name" value="CRAL-TRIO lipid binding domain"/>
    <property type="match status" value="1"/>
</dbReference>
<evidence type="ECO:0000256" key="1">
    <source>
        <dbReference type="SAM" id="Coils"/>
    </source>
</evidence>
<gene>
    <name evidence="4" type="ORF">WJX72_000163</name>
</gene>
<sequence>MVCFTELEGLDWNSLGDSDDGFPCSAFVYGDETALVNDPRTDPLANPHQQVAHLANTRVLEFRGGCWIFPFLVAVENIDTVGWGQLRRCCMTTGRRTGCTRRASDLEAELQQLQQKVGNETASRAVQTNPSGASFAPVGQAAQGAAFHFPTRKTKIQWDRLKGVNVHRLESETDVATLMGFLDQIQYAELESESVYRVTSANLVKLFRMSQLMLQYMGYQIHELSASRQSTHDDDAVLSRMLAGLQSASLGSILEQTGRLEESCRGLAGPGVDAAMAQARAEERQALSPIPTNQPERCASPSQPQHPGKNDDWQPSPLKPSALAKDERASSLRAGAYAGFERGEPRVRATPAADDDHAGGDYRHAANTAPRGNIGRKQLVAKYAWLKLSAVQTQGTQVESGCSQTGICESGFKDLGEESLSKQANEQEPALRQAHTMVAPVMDDGPAEQQLPPAALVDDFLVERQATVTAEHIASVRQHLTPGDAAKTTDQMISQYIRACSGDQKLAVKRIHETLAWRAEEKPATLLCPACQKDPRSHYMHPIGFDLYNRPVLYSCLQLVTNRNLEDNRKHMIFSFEQAIRMMRPGGEQWVWVSDFYGFGLVDCDPRLGKIFLDMSARHYPERLGVFLVVGPPRVFNGLWQMMQPLIDPLTKRKIIVLPYDVDKAGSSLVAALRRYFREDLVQWLLVEMRENRDKQLGKAKVYTVDSVLDPTHKLPESGHDLRGVPSFVDMVSKRPDLMLPPPAPHVSGSPVVQT</sequence>
<evidence type="ECO:0000313" key="4">
    <source>
        <dbReference type="EMBL" id="KAK9828471.1"/>
    </source>
</evidence>
<evidence type="ECO:0000259" key="3">
    <source>
        <dbReference type="PROSITE" id="PS50191"/>
    </source>
</evidence>
<dbReference type="InterPro" id="IPR052578">
    <property type="entry name" value="PI_Transfer_CRAL-TRIO"/>
</dbReference>
<dbReference type="CDD" id="cd00170">
    <property type="entry name" value="SEC14"/>
    <property type="match status" value="1"/>
</dbReference>
<keyword evidence="5" id="KW-1185">Reference proteome</keyword>
<name>A0AAW1R4X4_9CHLO</name>
<dbReference type="PANTHER" id="PTHR45824">
    <property type="entry name" value="GH16843P"/>
    <property type="match status" value="1"/>
</dbReference>
<dbReference type="InterPro" id="IPR001251">
    <property type="entry name" value="CRAL-TRIO_dom"/>
</dbReference>
<dbReference type="SUPFAM" id="SSF46938">
    <property type="entry name" value="CRAL/TRIO N-terminal domain"/>
    <property type="match status" value="1"/>
</dbReference>
<organism evidence="4 5">
    <name type="scientific">[Myrmecia] bisecta</name>
    <dbReference type="NCBI Taxonomy" id="41462"/>
    <lineage>
        <taxon>Eukaryota</taxon>
        <taxon>Viridiplantae</taxon>
        <taxon>Chlorophyta</taxon>
        <taxon>core chlorophytes</taxon>
        <taxon>Trebouxiophyceae</taxon>
        <taxon>Trebouxiales</taxon>
        <taxon>Trebouxiaceae</taxon>
        <taxon>Myrmecia</taxon>
    </lineage>
</organism>
<dbReference type="PROSITE" id="PS50191">
    <property type="entry name" value="CRAL_TRIO"/>
    <property type="match status" value="1"/>
</dbReference>
<evidence type="ECO:0000313" key="5">
    <source>
        <dbReference type="Proteomes" id="UP001489004"/>
    </source>
</evidence>
<dbReference type="EMBL" id="JALJOR010000001">
    <property type="protein sequence ID" value="KAK9828471.1"/>
    <property type="molecule type" value="Genomic_DNA"/>
</dbReference>
<evidence type="ECO:0000256" key="2">
    <source>
        <dbReference type="SAM" id="MobiDB-lite"/>
    </source>
</evidence>
<dbReference type="Proteomes" id="UP001489004">
    <property type="component" value="Unassembled WGS sequence"/>
</dbReference>
<accession>A0AAW1R4X4</accession>
<dbReference type="InterPro" id="IPR036273">
    <property type="entry name" value="CRAL/TRIO_N_dom_sf"/>
</dbReference>
<dbReference type="GO" id="GO:0008526">
    <property type="term" value="F:phosphatidylinositol transfer activity"/>
    <property type="evidence" value="ECO:0007669"/>
    <property type="project" value="TreeGrafter"/>
</dbReference>
<feature type="compositionally biased region" description="Polar residues" evidence="2">
    <location>
        <begin position="290"/>
        <end position="305"/>
    </location>
</feature>
<dbReference type="SUPFAM" id="SSF52087">
    <property type="entry name" value="CRAL/TRIO domain"/>
    <property type="match status" value="1"/>
</dbReference>
<dbReference type="InterPro" id="IPR036865">
    <property type="entry name" value="CRAL-TRIO_dom_sf"/>
</dbReference>
<reference evidence="4 5" key="1">
    <citation type="journal article" date="2024" name="Nat. Commun.">
        <title>Phylogenomics reveals the evolutionary origins of lichenization in chlorophyte algae.</title>
        <authorList>
            <person name="Puginier C."/>
            <person name="Libourel C."/>
            <person name="Otte J."/>
            <person name="Skaloud P."/>
            <person name="Haon M."/>
            <person name="Grisel S."/>
            <person name="Petersen M."/>
            <person name="Berrin J.G."/>
            <person name="Delaux P.M."/>
            <person name="Dal Grande F."/>
            <person name="Keller J."/>
        </authorList>
    </citation>
    <scope>NUCLEOTIDE SEQUENCE [LARGE SCALE GENOMIC DNA]</scope>
    <source>
        <strain evidence="4 5">SAG 2043</strain>
    </source>
</reference>
<keyword evidence="1" id="KW-0175">Coiled coil</keyword>
<comment type="caution">
    <text evidence="4">The sequence shown here is derived from an EMBL/GenBank/DDBJ whole genome shotgun (WGS) entry which is preliminary data.</text>
</comment>
<dbReference type="SMART" id="SM00516">
    <property type="entry name" value="SEC14"/>
    <property type="match status" value="1"/>
</dbReference>
<feature type="domain" description="CRAL-TRIO" evidence="3">
    <location>
        <begin position="543"/>
        <end position="705"/>
    </location>
</feature>
<dbReference type="AlphaFoldDB" id="A0AAW1R4X4"/>
<proteinExistence type="predicted"/>
<dbReference type="Pfam" id="PF00650">
    <property type="entry name" value="CRAL_TRIO"/>
    <property type="match status" value="1"/>
</dbReference>
<dbReference type="InterPro" id="IPR032714">
    <property type="entry name" value="DZIP1_N"/>
</dbReference>
<feature type="coiled-coil region" evidence="1">
    <location>
        <begin position="96"/>
        <end position="123"/>
    </location>
</feature>